<proteinExistence type="predicted"/>
<organism evidence="1 2">
    <name type="scientific">Smallanthus sonchifolius</name>
    <dbReference type="NCBI Taxonomy" id="185202"/>
    <lineage>
        <taxon>Eukaryota</taxon>
        <taxon>Viridiplantae</taxon>
        <taxon>Streptophyta</taxon>
        <taxon>Embryophyta</taxon>
        <taxon>Tracheophyta</taxon>
        <taxon>Spermatophyta</taxon>
        <taxon>Magnoliopsida</taxon>
        <taxon>eudicotyledons</taxon>
        <taxon>Gunneridae</taxon>
        <taxon>Pentapetalae</taxon>
        <taxon>asterids</taxon>
        <taxon>campanulids</taxon>
        <taxon>Asterales</taxon>
        <taxon>Asteraceae</taxon>
        <taxon>Asteroideae</taxon>
        <taxon>Heliantheae alliance</taxon>
        <taxon>Millerieae</taxon>
        <taxon>Smallanthus</taxon>
    </lineage>
</organism>
<gene>
    <name evidence="1" type="ORF">L1987_40705</name>
</gene>
<reference evidence="1 2" key="2">
    <citation type="journal article" date="2022" name="Mol. Ecol. Resour.">
        <title>The genomes of chicory, endive, great burdock and yacon provide insights into Asteraceae paleo-polyploidization history and plant inulin production.</title>
        <authorList>
            <person name="Fan W."/>
            <person name="Wang S."/>
            <person name="Wang H."/>
            <person name="Wang A."/>
            <person name="Jiang F."/>
            <person name="Liu H."/>
            <person name="Zhao H."/>
            <person name="Xu D."/>
            <person name="Zhang Y."/>
        </authorList>
    </citation>
    <scope>NUCLEOTIDE SEQUENCE [LARGE SCALE GENOMIC DNA]</scope>
    <source>
        <strain evidence="2">cv. Yunnan</strain>
        <tissue evidence="1">Leaves</tissue>
    </source>
</reference>
<dbReference type="EMBL" id="CM042030">
    <property type="protein sequence ID" value="KAI3786764.1"/>
    <property type="molecule type" value="Genomic_DNA"/>
</dbReference>
<name>A0ACB9GTC9_9ASTR</name>
<protein>
    <submittedName>
        <fullName evidence="1">Uncharacterized protein</fullName>
    </submittedName>
</protein>
<accession>A0ACB9GTC9</accession>
<sequence length="66" mass="6977">MTVVVETALETEMVETAIDDGGSQELTETVLGFRDLDDRVFGQVCVTPDTCRISVTVVVADGGDGI</sequence>
<evidence type="ECO:0000313" key="2">
    <source>
        <dbReference type="Proteomes" id="UP001056120"/>
    </source>
</evidence>
<comment type="caution">
    <text evidence="1">The sequence shown here is derived from an EMBL/GenBank/DDBJ whole genome shotgun (WGS) entry which is preliminary data.</text>
</comment>
<keyword evidence="2" id="KW-1185">Reference proteome</keyword>
<dbReference type="Proteomes" id="UP001056120">
    <property type="component" value="Linkage Group LG13"/>
</dbReference>
<evidence type="ECO:0000313" key="1">
    <source>
        <dbReference type="EMBL" id="KAI3786764.1"/>
    </source>
</evidence>
<reference evidence="2" key="1">
    <citation type="journal article" date="2022" name="Mol. Ecol. Resour.">
        <title>The genomes of chicory, endive, great burdock and yacon provide insights into Asteraceae palaeo-polyploidization history and plant inulin production.</title>
        <authorList>
            <person name="Fan W."/>
            <person name="Wang S."/>
            <person name="Wang H."/>
            <person name="Wang A."/>
            <person name="Jiang F."/>
            <person name="Liu H."/>
            <person name="Zhao H."/>
            <person name="Xu D."/>
            <person name="Zhang Y."/>
        </authorList>
    </citation>
    <scope>NUCLEOTIDE SEQUENCE [LARGE SCALE GENOMIC DNA]</scope>
    <source>
        <strain evidence="2">cv. Yunnan</strain>
    </source>
</reference>